<dbReference type="InterPro" id="IPR032710">
    <property type="entry name" value="NTF2-like_dom_sf"/>
</dbReference>
<protein>
    <recommendedName>
        <fullName evidence="3">SnoaL-like domain-containing protein</fullName>
    </recommendedName>
</protein>
<sequence>MTATTIQAAEEAENFLAKVFEILDSYDYERFSEIFATNLEYQGGLQTTSGLDDFIQDLKNSVAKMPGMKTSHTRFKNEITNGGTIYSLGHSTAIFPSHPDNPVTIPMIGVFTLVSEGPESGKIQDMKIYKDRLPFLALQQQLPGMKKNA</sequence>
<comment type="caution">
    <text evidence="1">The sequence shown here is derived from an EMBL/GenBank/DDBJ whole genome shotgun (WGS) entry which is preliminary data.</text>
</comment>
<evidence type="ECO:0000313" key="1">
    <source>
        <dbReference type="EMBL" id="PNP47756.1"/>
    </source>
</evidence>
<dbReference type="SUPFAM" id="SSF54427">
    <property type="entry name" value="NTF2-like"/>
    <property type="match status" value="1"/>
</dbReference>
<proteinExistence type="predicted"/>
<dbReference type="AlphaFoldDB" id="A0A2K0TQE6"/>
<dbReference type="Gene3D" id="3.10.450.50">
    <property type="match status" value="1"/>
</dbReference>
<evidence type="ECO:0000313" key="2">
    <source>
        <dbReference type="Proteomes" id="UP000236290"/>
    </source>
</evidence>
<dbReference type="OrthoDB" id="4686440at2759"/>
<accession>A0A2K0TQE6</accession>
<organism evidence="1 2">
    <name type="scientific">Trichoderma harzianum</name>
    <name type="common">Hypocrea lixii</name>
    <dbReference type="NCBI Taxonomy" id="5544"/>
    <lineage>
        <taxon>Eukaryota</taxon>
        <taxon>Fungi</taxon>
        <taxon>Dikarya</taxon>
        <taxon>Ascomycota</taxon>
        <taxon>Pezizomycotina</taxon>
        <taxon>Sordariomycetes</taxon>
        <taxon>Hypocreomycetidae</taxon>
        <taxon>Hypocreales</taxon>
        <taxon>Hypocreaceae</taxon>
        <taxon>Trichoderma</taxon>
    </lineage>
</organism>
<dbReference type="EMBL" id="MTYI01000253">
    <property type="protein sequence ID" value="PNP47756.1"/>
    <property type="molecule type" value="Genomic_DNA"/>
</dbReference>
<name>A0A2K0TQE6_TRIHA</name>
<reference evidence="1 2" key="1">
    <citation type="submission" date="2017-02" db="EMBL/GenBank/DDBJ databases">
        <title>Genomes of Trichoderma spp. with biocontrol activity.</title>
        <authorList>
            <person name="Gardiner D."/>
            <person name="Kazan K."/>
            <person name="Vos C."/>
            <person name="Harvey P."/>
        </authorList>
    </citation>
    <scope>NUCLEOTIDE SEQUENCE [LARGE SCALE GENOMIC DNA]</scope>
    <source>
        <strain evidence="1 2">Tr1</strain>
    </source>
</reference>
<evidence type="ECO:0008006" key="3">
    <source>
        <dbReference type="Google" id="ProtNLM"/>
    </source>
</evidence>
<dbReference type="Proteomes" id="UP000236290">
    <property type="component" value="Unassembled WGS sequence"/>
</dbReference>
<gene>
    <name evidence="1" type="ORF">THARTR1_10441</name>
</gene>